<keyword evidence="4" id="KW-0378">Hydrolase</keyword>
<dbReference type="SUPFAM" id="SSF53187">
    <property type="entry name" value="Zn-dependent exopeptidases"/>
    <property type="match status" value="1"/>
</dbReference>
<dbReference type="InterPro" id="IPR048816">
    <property type="entry name" value="Peptidase_M17_N_1"/>
</dbReference>
<sequence length="462" mass="49121">MTDFAKLLGPDRGQLARTLHVVHPDDWTTWLAGQPPRVRTIVAAQKLAGKAGDKAILPGDAAEDWSALLVCNDAPDSPWRIASQGSVLPEGTYRLAGGEPGAAMLGWVLGQHRFTRYRKSDDAQGPRMLLTGEPGRIDEIARVAHAVATVRDLVDTPAADLGPEELEQAVRTLGDAHGATITVTKGRELETGYPMIHAVGQAAAKGREPRLIELEWGNPAHPRIAIVGKGVVFDSGGLDIKPAAGMRLMKKDMGGAAHALALAGLVLQAKLPVRLHLLIPAVENAIAGNAFRPGDVLASRKGLSVENTNTDAEGRLVLGDALTKAGESDPELILDFATLTGAARVALGPDLPPTFSDDEALIADLLAAAAAEHDPLWRMPLWSGYDDMLKSDIADMVNAPDSGFAGAITAALFLRRFVPKGVAWAHMDVFAWRPAAKAARPKGGDAYGLRASWRMLKDRYGR</sequence>
<dbReference type="PANTHER" id="PTHR11963">
    <property type="entry name" value="LEUCINE AMINOPEPTIDASE-RELATED"/>
    <property type="match status" value="1"/>
</dbReference>
<evidence type="ECO:0000256" key="3">
    <source>
        <dbReference type="ARBA" id="ARBA00022670"/>
    </source>
</evidence>
<dbReference type="PROSITE" id="PS00631">
    <property type="entry name" value="CYTOSOL_AP"/>
    <property type="match status" value="1"/>
</dbReference>
<keyword evidence="5" id="KW-0464">Manganese</keyword>
<evidence type="ECO:0000256" key="1">
    <source>
        <dbReference type="ARBA" id="ARBA00009528"/>
    </source>
</evidence>
<dbReference type="RefSeq" id="WP_250753543.1">
    <property type="nucleotide sequence ID" value="NZ_CP098401.1"/>
</dbReference>
<dbReference type="InterPro" id="IPR043472">
    <property type="entry name" value="Macro_dom-like"/>
</dbReference>
<dbReference type="Gene3D" id="3.40.220.10">
    <property type="entry name" value="Leucine Aminopeptidase, subunit E, domain 1"/>
    <property type="match status" value="1"/>
</dbReference>
<feature type="domain" description="Cytosol aminopeptidase" evidence="6">
    <location>
        <begin position="309"/>
        <end position="316"/>
    </location>
</feature>
<reference evidence="7" key="1">
    <citation type="submission" date="2022-05" db="EMBL/GenBank/DDBJ databases">
        <title>Sphingomonas sp. strain RMG20 Genome sequencing and assembly.</title>
        <authorList>
            <person name="Kim I."/>
        </authorList>
    </citation>
    <scope>NUCLEOTIDE SEQUENCE</scope>
    <source>
        <strain evidence="7">RMG20</strain>
    </source>
</reference>
<evidence type="ECO:0000313" key="8">
    <source>
        <dbReference type="Proteomes" id="UP001055580"/>
    </source>
</evidence>
<dbReference type="Gene3D" id="3.40.630.10">
    <property type="entry name" value="Zn peptidases"/>
    <property type="match status" value="1"/>
</dbReference>
<dbReference type="Proteomes" id="UP001055580">
    <property type="component" value="Chromosome"/>
</dbReference>
<dbReference type="GO" id="GO:0004177">
    <property type="term" value="F:aminopeptidase activity"/>
    <property type="evidence" value="ECO:0007669"/>
    <property type="project" value="UniProtKB-KW"/>
</dbReference>
<dbReference type="CDD" id="cd00433">
    <property type="entry name" value="Peptidase_M17"/>
    <property type="match status" value="1"/>
</dbReference>
<organism evidence="7 8">
    <name type="scientific">Sphingomonas donggukensis</name>
    <dbReference type="NCBI Taxonomy" id="2949093"/>
    <lineage>
        <taxon>Bacteria</taxon>
        <taxon>Pseudomonadati</taxon>
        <taxon>Pseudomonadota</taxon>
        <taxon>Alphaproteobacteria</taxon>
        <taxon>Sphingomonadales</taxon>
        <taxon>Sphingomonadaceae</taxon>
        <taxon>Sphingomonas</taxon>
    </lineage>
</organism>
<keyword evidence="3" id="KW-0645">Protease</keyword>
<dbReference type="InterPro" id="IPR011356">
    <property type="entry name" value="Leucine_aapep/pepB"/>
</dbReference>
<protein>
    <submittedName>
        <fullName evidence="7">Leucyl aminopeptidase family protein</fullName>
    </submittedName>
</protein>
<gene>
    <name evidence="7" type="ORF">M9980_03900</name>
</gene>
<evidence type="ECO:0000313" key="7">
    <source>
        <dbReference type="EMBL" id="URW76375.1"/>
    </source>
</evidence>
<dbReference type="Pfam" id="PF21337">
    <property type="entry name" value="Peptidase_M17_N_1"/>
    <property type="match status" value="1"/>
</dbReference>
<comment type="similarity">
    <text evidence="1">Belongs to the peptidase M17 family.</text>
</comment>
<evidence type="ECO:0000256" key="4">
    <source>
        <dbReference type="ARBA" id="ARBA00022801"/>
    </source>
</evidence>
<proteinExistence type="inferred from homology"/>
<dbReference type="InterPro" id="IPR000819">
    <property type="entry name" value="Peptidase_M17_C"/>
</dbReference>
<dbReference type="Pfam" id="PF00883">
    <property type="entry name" value="Peptidase_M17"/>
    <property type="match status" value="1"/>
</dbReference>
<name>A0ABY4TWY3_9SPHN</name>
<keyword evidence="8" id="KW-1185">Reference proteome</keyword>
<dbReference type="PANTHER" id="PTHR11963:SF20">
    <property type="entry name" value="PEPTIDASE B"/>
    <property type="match status" value="1"/>
</dbReference>
<keyword evidence="2 7" id="KW-0031">Aminopeptidase</keyword>
<dbReference type="EMBL" id="CP098401">
    <property type="protein sequence ID" value="URW76375.1"/>
    <property type="molecule type" value="Genomic_DNA"/>
</dbReference>
<evidence type="ECO:0000256" key="5">
    <source>
        <dbReference type="ARBA" id="ARBA00023211"/>
    </source>
</evidence>
<dbReference type="PRINTS" id="PR00481">
    <property type="entry name" value="LAMNOPPTDASE"/>
</dbReference>
<evidence type="ECO:0000259" key="6">
    <source>
        <dbReference type="PROSITE" id="PS00631"/>
    </source>
</evidence>
<evidence type="ECO:0000256" key="2">
    <source>
        <dbReference type="ARBA" id="ARBA00022438"/>
    </source>
</evidence>
<accession>A0ABY4TWY3</accession>